<sequence length="69" mass="7389">MALDGSTMFTATMLETAISNSSDLWGLFQPFSHLNAGRTATGQRMLGSASSTIKTCIKGVHVCPKQEVR</sequence>
<accession>A0AAV4N7Y5</accession>
<dbReference type="EMBL" id="BPLR01020626">
    <property type="protein sequence ID" value="GIX80822.1"/>
    <property type="molecule type" value="Genomic_DNA"/>
</dbReference>
<proteinExistence type="predicted"/>
<dbReference type="AlphaFoldDB" id="A0AAV4N7Y5"/>
<keyword evidence="2" id="KW-1185">Reference proteome</keyword>
<comment type="caution">
    <text evidence="1">The sequence shown here is derived from an EMBL/GenBank/DDBJ whole genome shotgun (WGS) entry which is preliminary data.</text>
</comment>
<name>A0AAV4N7Y5_CAEEX</name>
<protein>
    <submittedName>
        <fullName evidence="1">Uncharacterized protein</fullName>
    </submittedName>
</protein>
<organism evidence="1 2">
    <name type="scientific">Caerostris extrusa</name>
    <name type="common">Bark spider</name>
    <name type="synonym">Caerostris bankana</name>
    <dbReference type="NCBI Taxonomy" id="172846"/>
    <lineage>
        <taxon>Eukaryota</taxon>
        <taxon>Metazoa</taxon>
        <taxon>Ecdysozoa</taxon>
        <taxon>Arthropoda</taxon>
        <taxon>Chelicerata</taxon>
        <taxon>Arachnida</taxon>
        <taxon>Araneae</taxon>
        <taxon>Araneomorphae</taxon>
        <taxon>Entelegynae</taxon>
        <taxon>Araneoidea</taxon>
        <taxon>Araneidae</taxon>
        <taxon>Caerostris</taxon>
    </lineage>
</organism>
<reference evidence="1 2" key="1">
    <citation type="submission" date="2021-06" db="EMBL/GenBank/DDBJ databases">
        <title>Caerostris extrusa draft genome.</title>
        <authorList>
            <person name="Kono N."/>
            <person name="Arakawa K."/>
        </authorList>
    </citation>
    <scope>NUCLEOTIDE SEQUENCE [LARGE SCALE GENOMIC DNA]</scope>
</reference>
<gene>
    <name evidence="1" type="ORF">CEXT_653571</name>
</gene>
<evidence type="ECO:0000313" key="1">
    <source>
        <dbReference type="EMBL" id="GIX80822.1"/>
    </source>
</evidence>
<dbReference type="Proteomes" id="UP001054945">
    <property type="component" value="Unassembled WGS sequence"/>
</dbReference>
<evidence type="ECO:0000313" key="2">
    <source>
        <dbReference type="Proteomes" id="UP001054945"/>
    </source>
</evidence>